<comment type="caution">
    <text evidence="7">The sequence shown here is derived from an EMBL/GenBank/DDBJ whole genome shotgun (WGS) entry which is preliminary data.</text>
</comment>
<evidence type="ECO:0000313" key="8">
    <source>
        <dbReference type="Proteomes" id="UP001296104"/>
    </source>
</evidence>
<name>A0AAI8YTC2_9PEZI</name>
<evidence type="ECO:0000256" key="3">
    <source>
        <dbReference type="ARBA" id="ARBA00022729"/>
    </source>
</evidence>
<keyword evidence="5" id="KW-0325">Glycoprotein</keyword>
<dbReference type="GO" id="GO:0008239">
    <property type="term" value="F:dipeptidyl-peptidase activity"/>
    <property type="evidence" value="ECO:0007669"/>
    <property type="project" value="TreeGrafter"/>
</dbReference>
<accession>A0AAI8YTC2</accession>
<dbReference type="SUPFAM" id="SSF53474">
    <property type="entry name" value="alpha/beta-Hydrolases"/>
    <property type="match status" value="1"/>
</dbReference>
<protein>
    <submittedName>
        <fullName evidence="7">Serine protease EDA2, partial</fullName>
    </submittedName>
</protein>
<reference evidence="7" key="1">
    <citation type="submission" date="2023-11" db="EMBL/GenBank/DDBJ databases">
        <authorList>
            <person name="Alioto T."/>
            <person name="Alioto T."/>
            <person name="Gomez Garrido J."/>
        </authorList>
    </citation>
    <scope>NUCLEOTIDE SEQUENCE</scope>
</reference>
<feature type="chain" id="PRO_5042609425" evidence="6">
    <location>
        <begin position="17"/>
        <end position="545"/>
    </location>
</feature>
<keyword evidence="4" id="KW-0378">Hydrolase</keyword>
<dbReference type="EMBL" id="CAVMBE010000006">
    <property type="protein sequence ID" value="CAK3848666.1"/>
    <property type="molecule type" value="Genomic_DNA"/>
</dbReference>
<dbReference type="PANTHER" id="PTHR11010">
    <property type="entry name" value="PROTEASE S28 PRO-X CARBOXYPEPTIDASE-RELATED"/>
    <property type="match status" value="1"/>
</dbReference>
<dbReference type="Pfam" id="PF05577">
    <property type="entry name" value="Peptidase_S28"/>
    <property type="match status" value="1"/>
</dbReference>
<evidence type="ECO:0000256" key="5">
    <source>
        <dbReference type="ARBA" id="ARBA00023180"/>
    </source>
</evidence>
<dbReference type="InterPro" id="IPR008758">
    <property type="entry name" value="Peptidase_S28"/>
</dbReference>
<gene>
    <name evidence="7" type="ORF">LECACI_7A001622</name>
</gene>
<proteinExistence type="inferred from homology"/>
<comment type="similarity">
    <text evidence="1">Belongs to the peptidase S28 family.</text>
</comment>
<evidence type="ECO:0000256" key="1">
    <source>
        <dbReference type="ARBA" id="ARBA00011079"/>
    </source>
</evidence>
<sequence length="545" mass="60907">MKLLTTLAALVATASAFGFQKPIGARRSYSAHQNALVRRSSSTDYPPHTIDMPIDHFPNETRYAPHTNATFKQRYFFDSTYYKPGGPVYLYIGGETAAENRFANLETGIIKILMQATDGLGVILENRYYGDSYPFDTTTTDQLRFLSNEQTIADNAYFAQHATFPGVNSTRSLNSDATPWILYGGSLAGAQTAFSVKTYGDILWGGIASSGVTKVTLTYPEWYDPILKFGPQDCVSSINAIVANIDHVFATGNRTAVHVMKAVFGLEALTDDRDFAMTIAFPLGGPMNYPTNTWQELNWDPEQGSSDFWYFCRNVSSLDAPHNITQVDYSLAQYTGGEPWINLGKYANYIKQYLIPICDGAPINSVECFGTQNASYWANTTNSGTRSYLYTTCTEGGIYQVGRPAPGPSLLSRVIRANYTQQWCTWAFPPGEYNSIPSSPDLERWNKYGGYNVNAPRLAHIDGDQDVWNYLCYHSPYAGPRYSLSLPEEELHPQLLIAGAGHHWDSYGLGSLANVSSEPQFIREAHLWEIRSVQRWLREWNARKA</sequence>
<keyword evidence="3 6" id="KW-0732">Signal</keyword>
<feature type="signal peptide" evidence="6">
    <location>
        <begin position="1"/>
        <end position="16"/>
    </location>
</feature>
<dbReference type="InterPro" id="IPR029058">
    <property type="entry name" value="AB_hydrolase_fold"/>
</dbReference>
<dbReference type="AlphaFoldDB" id="A0AAI8YTC2"/>
<evidence type="ECO:0000256" key="6">
    <source>
        <dbReference type="SAM" id="SignalP"/>
    </source>
</evidence>
<dbReference type="Proteomes" id="UP001296104">
    <property type="component" value="Unassembled WGS sequence"/>
</dbReference>
<dbReference type="GO" id="GO:0070008">
    <property type="term" value="F:serine-type exopeptidase activity"/>
    <property type="evidence" value="ECO:0007669"/>
    <property type="project" value="InterPro"/>
</dbReference>
<dbReference type="PANTHER" id="PTHR11010:SF117">
    <property type="entry name" value="SERINE PROTEASE 16"/>
    <property type="match status" value="1"/>
</dbReference>
<evidence type="ECO:0000256" key="2">
    <source>
        <dbReference type="ARBA" id="ARBA00022670"/>
    </source>
</evidence>
<evidence type="ECO:0000256" key="4">
    <source>
        <dbReference type="ARBA" id="ARBA00022801"/>
    </source>
</evidence>
<keyword evidence="2 7" id="KW-0645">Protease</keyword>
<organism evidence="7 8">
    <name type="scientific">Lecanosticta acicola</name>
    <dbReference type="NCBI Taxonomy" id="111012"/>
    <lineage>
        <taxon>Eukaryota</taxon>
        <taxon>Fungi</taxon>
        <taxon>Dikarya</taxon>
        <taxon>Ascomycota</taxon>
        <taxon>Pezizomycotina</taxon>
        <taxon>Dothideomycetes</taxon>
        <taxon>Dothideomycetidae</taxon>
        <taxon>Mycosphaerellales</taxon>
        <taxon>Mycosphaerellaceae</taxon>
        <taxon>Lecanosticta</taxon>
    </lineage>
</organism>
<dbReference type="GO" id="GO:0006508">
    <property type="term" value="P:proteolysis"/>
    <property type="evidence" value="ECO:0007669"/>
    <property type="project" value="UniProtKB-KW"/>
</dbReference>
<dbReference type="Gene3D" id="3.40.50.1820">
    <property type="entry name" value="alpha/beta hydrolase"/>
    <property type="match status" value="2"/>
</dbReference>
<evidence type="ECO:0000313" key="7">
    <source>
        <dbReference type="EMBL" id="CAK3848666.1"/>
    </source>
</evidence>
<keyword evidence="8" id="KW-1185">Reference proteome</keyword>